<sequence length="127" mass="14208">MDVENAPSEKRENSEVRSRVALVSWRTRKAGNDILPRPRGGGTAFYRRGTTRIRHQRAKSGSALQPSVASRGMWKSGNDSLPIGRGGGRSPQNFRRSTTFSGYFRASVPTNKIVEWNYDSTSGFEWT</sequence>
<comment type="caution">
    <text evidence="2">The sequence shown here is derived from an EMBL/GenBank/DDBJ whole genome shotgun (WGS) entry which is preliminary data.</text>
</comment>
<evidence type="ECO:0000313" key="2">
    <source>
        <dbReference type="EMBL" id="GFY66403.1"/>
    </source>
</evidence>
<feature type="region of interest" description="Disordered" evidence="1">
    <location>
        <begin position="54"/>
        <end position="96"/>
    </location>
</feature>
<evidence type="ECO:0000313" key="3">
    <source>
        <dbReference type="Proteomes" id="UP000886998"/>
    </source>
</evidence>
<dbReference type="AlphaFoldDB" id="A0A8X6Y964"/>
<proteinExistence type="predicted"/>
<protein>
    <submittedName>
        <fullName evidence="2">Uncharacterized protein</fullName>
    </submittedName>
</protein>
<accession>A0A8X6Y964</accession>
<name>A0A8X6Y964_9ARAC</name>
<organism evidence="2 3">
    <name type="scientific">Trichonephila inaurata madagascariensis</name>
    <dbReference type="NCBI Taxonomy" id="2747483"/>
    <lineage>
        <taxon>Eukaryota</taxon>
        <taxon>Metazoa</taxon>
        <taxon>Ecdysozoa</taxon>
        <taxon>Arthropoda</taxon>
        <taxon>Chelicerata</taxon>
        <taxon>Arachnida</taxon>
        <taxon>Araneae</taxon>
        <taxon>Araneomorphae</taxon>
        <taxon>Entelegynae</taxon>
        <taxon>Araneoidea</taxon>
        <taxon>Nephilidae</taxon>
        <taxon>Trichonephila</taxon>
        <taxon>Trichonephila inaurata</taxon>
    </lineage>
</organism>
<dbReference type="EMBL" id="BMAV01016021">
    <property type="protein sequence ID" value="GFY66403.1"/>
    <property type="molecule type" value="Genomic_DNA"/>
</dbReference>
<gene>
    <name evidence="2" type="ORF">TNIN_435311</name>
</gene>
<dbReference type="Proteomes" id="UP000886998">
    <property type="component" value="Unassembled WGS sequence"/>
</dbReference>
<evidence type="ECO:0000256" key="1">
    <source>
        <dbReference type="SAM" id="MobiDB-lite"/>
    </source>
</evidence>
<keyword evidence="3" id="KW-1185">Reference proteome</keyword>
<reference evidence="2" key="1">
    <citation type="submission" date="2020-08" db="EMBL/GenBank/DDBJ databases">
        <title>Multicomponent nature underlies the extraordinary mechanical properties of spider dragline silk.</title>
        <authorList>
            <person name="Kono N."/>
            <person name="Nakamura H."/>
            <person name="Mori M."/>
            <person name="Yoshida Y."/>
            <person name="Ohtoshi R."/>
            <person name="Malay A.D."/>
            <person name="Moran D.A.P."/>
            <person name="Tomita M."/>
            <person name="Numata K."/>
            <person name="Arakawa K."/>
        </authorList>
    </citation>
    <scope>NUCLEOTIDE SEQUENCE</scope>
</reference>